<organism evidence="2 3">
    <name type="scientific">Babesia caballi</name>
    <dbReference type="NCBI Taxonomy" id="5871"/>
    <lineage>
        <taxon>Eukaryota</taxon>
        <taxon>Sar</taxon>
        <taxon>Alveolata</taxon>
        <taxon>Apicomplexa</taxon>
        <taxon>Aconoidasida</taxon>
        <taxon>Piroplasmida</taxon>
        <taxon>Babesiidae</taxon>
        <taxon>Babesia</taxon>
    </lineage>
</organism>
<gene>
    <name evidence="2" type="ORF">BcabD6B2_09190</name>
</gene>
<comment type="caution">
    <text evidence="2">The sequence shown here is derived from an EMBL/GenBank/DDBJ whole genome shotgun (WGS) entry which is preliminary data.</text>
</comment>
<dbReference type="AlphaFoldDB" id="A0AAV4LSB1"/>
<accession>A0AAV4LSB1</accession>
<evidence type="ECO:0000313" key="2">
    <source>
        <dbReference type="EMBL" id="GIX61484.1"/>
    </source>
</evidence>
<evidence type="ECO:0000313" key="3">
    <source>
        <dbReference type="Proteomes" id="UP001497744"/>
    </source>
</evidence>
<protein>
    <submittedName>
        <fullName evidence="2">Uncharacterized protein</fullName>
    </submittedName>
</protein>
<dbReference type="Proteomes" id="UP001497744">
    <property type="component" value="Unassembled WGS sequence"/>
</dbReference>
<keyword evidence="3" id="KW-1185">Reference proteome</keyword>
<dbReference type="EMBL" id="BPLF01000001">
    <property type="protein sequence ID" value="GIX61484.1"/>
    <property type="molecule type" value="Genomic_DNA"/>
</dbReference>
<proteinExistence type="predicted"/>
<sequence length="430" mass="44512">MESGQPDMQHRIYVGKGPPLPPPRPKSVVAKKAAGGGVVAPKRLVSRSGAGKAPAKAITVAAGPPKALVAPSAAKAPVRSLKITVSCGGPLASRSATPATVAGSSDGLRRDTGEETGTHPVDVDDAPRTASEAAKAAGSDAAIAKDVPQGIGRRASRFTNEVSEIMRDLASMGSRLSSLTSERLSAIGGATTGALKDLQSMSYEGVGDGDGGETGESCETGKAGDTSGRRSDGGAEQVAGASGGFAEKDDERMVDAGDSYNAGADAGKHGALKHGESGGVARKAEAAPEQRMDALKRITNKVKMINRVVGSQKQEDLPMSAYGYALKYTESNVSDQSLFQSPPRTGSYTSMQTRSATFTHEDTSVLAAEGIRSRAGVRLAAIANKYNRIREALNELEAKPPRGDRESAFLKRAPVVTALWSKQGREAIER</sequence>
<feature type="compositionally biased region" description="Basic and acidic residues" evidence="1">
    <location>
        <begin position="107"/>
        <end position="127"/>
    </location>
</feature>
<feature type="region of interest" description="Disordered" evidence="1">
    <location>
        <begin position="201"/>
        <end position="251"/>
    </location>
</feature>
<feature type="region of interest" description="Disordered" evidence="1">
    <location>
        <begin position="1"/>
        <end position="37"/>
    </location>
</feature>
<feature type="region of interest" description="Disordered" evidence="1">
    <location>
        <begin position="88"/>
        <end position="148"/>
    </location>
</feature>
<evidence type="ECO:0000256" key="1">
    <source>
        <dbReference type="SAM" id="MobiDB-lite"/>
    </source>
</evidence>
<feature type="compositionally biased region" description="Low complexity" evidence="1">
    <location>
        <begin position="130"/>
        <end position="146"/>
    </location>
</feature>
<dbReference type="RefSeq" id="XP_067713555.1">
    <property type="nucleotide sequence ID" value="XM_067857454.1"/>
</dbReference>
<dbReference type="GeneID" id="94192967"/>
<reference evidence="2 3" key="1">
    <citation type="submission" date="2021-06" db="EMBL/GenBank/DDBJ databases">
        <title>Genome sequence of Babesia caballi.</title>
        <authorList>
            <person name="Yamagishi J."/>
            <person name="Kidaka T."/>
            <person name="Ochi A."/>
        </authorList>
    </citation>
    <scope>NUCLEOTIDE SEQUENCE [LARGE SCALE GENOMIC DNA]</scope>
    <source>
        <strain evidence="2">USDA-D6B2</strain>
    </source>
</reference>
<name>A0AAV4LSB1_BABCB</name>